<accession>A0A0D3KE87</accession>
<dbReference type="KEGG" id="ehx:EMIHUDRAFT_111438"/>
<dbReference type="Pfam" id="PF01529">
    <property type="entry name" value="DHHC"/>
    <property type="match status" value="1"/>
</dbReference>
<evidence type="ECO:0000313" key="10">
    <source>
        <dbReference type="EnsemblProtists" id="EOD34072"/>
    </source>
</evidence>
<feature type="signal peptide" evidence="8">
    <location>
        <begin position="1"/>
        <end position="26"/>
    </location>
</feature>
<keyword evidence="8" id="KW-0732">Signal</keyword>
<dbReference type="GO" id="GO:0005794">
    <property type="term" value="C:Golgi apparatus"/>
    <property type="evidence" value="ECO:0007669"/>
    <property type="project" value="TreeGrafter"/>
</dbReference>
<dbReference type="HOGENOM" id="CLU_1323029_0_0_1"/>
<dbReference type="InterPro" id="IPR001594">
    <property type="entry name" value="Palmitoyltrfase_DHHC"/>
</dbReference>
<proteinExistence type="inferred from homology"/>
<organism evidence="10 11">
    <name type="scientific">Emiliania huxleyi (strain CCMP1516)</name>
    <dbReference type="NCBI Taxonomy" id="280463"/>
    <lineage>
        <taxon>Eukaryota</taxon>
        <taxon>Haptista</taxon>
        <taxon>Haptophyta</taxon>
        <taxon>Prymnesiophyceae</taxon>
        <taxon>Isochrysidales</taxon>
        <taxon>Noelaerhabdaceae</taxon>
        <taxon>Emiliania</taxon>
    </lineage>
</organism>
<feature type="transmembrane region" description="Helical" evidence="7">
    <location>
        <begin position="179"/>
        <end position="198"/>
    </location>
</feature>
<evidence type="ECO:0000256" key="3">
    <source>
        <dbReference type="ARBA" id="ARBA00022692"/>
    </source>
</evidence>
<dbReference type="GO" id="GO:0016020">
    <property type="term" value="C:membrane"/>
    <property type="evidence" value="ECO:0007669"/>
    <property type="project" value="UniProtKB-SubCell"/>
</dbReference>
<comment type="domain">
    <text evidence="7">The DHHC domain is required for palmitoyltransferase activity.</text>
</comment>
<dbReference type="EnsemblProtists" id="EOD26359">
    <property type="protein sequence ID" value="EOD26359"/>
    <property type="gene ID" value="EMIHUDRAFT_100442"/>
</dbReference>
<keyword evidence="2 7" id="KW-0808">Transferase</keyword>
<evidence type="ECO:0000256" key="6">
    <source>
        <dbReference type="ARBA" id="ARBA00023315"/>
    </source>
</evidence>
<evidence type="ECO:0000256" key="7">
    <source>
        <dbReference type="RuleBase" id="RU079119"/>
    </source>
</evidence>
<evidence type="ECO:0000259" key="9">
    <source>
        <dbReference type="Pfam" id="PF01529"/>
    </source>
</evidence>
<feature type="transmembrane region" description="Helical" evidence="7">
    <location>
        <begin position="144"/>
        <end position="167"/>
    </location>
</feature>
<dbReference type="GO" id="GO:0019706">
    <property type="term" value="F:protein-cysteine S-palmitoyltransferase activity"/>
    <property type="evidence" value="ECO:0007669"/>
    <property type="project" value="UniProtKB-EC"/>
</dbReference>
<evidence type="ECO:0000256" key="2">
    <source>
        <dbReference type="ARBA" id="ARBA00022679"/>
    </source>
</evidence>
<keyword evidence="4 7" id="KW-1133">Transmembrane helix</keyword>
<sequence length="208" mass="22991">MRKEARRGKVLVSGLIVLFCAPVTLSGDERTWIYAVLIYTGCSVAFACLVVIMWSDPGVVKRSPERCFPQPKSIIEALSESKGVNKIQGNVKVGEHVFCGRCLVWRPAGTKVHHCSICNRCVYGFDHHCGVFGRCIAAGNIRPFGLIIMMGFATFWTWLVFLSSELLWDLGFQGGYGEVIASVALATFCTWLLLLIIVKACCVCPHKQ</sequence>
<dbReference type="STRING" id="2903.R1EZQ6"/>
<protein>
    <recommendedName>
        <fullName evidence="7">Palmitoyltransferase</fullName>
        <ecNumber evidence="7">2.3.1.225</ecNumber>
    </recommendedName>
</protein>
<dbReference type="GO" id="GO:0006612">
    <property type="term" value="P:protein targeting to membrane"/>
    <property type="evidence" value="ECO:0007669"/>
    <property type="project" value="TreeGrafter"/>
</dbReference>
<evidence type="ECO:0000256" key="8">
    <source>
        <dbReference type="SAM" id="SignalP"/>
    </source>
</evidence>
<keyword evidence="3 7" id="KW-0812">Transmembrane</keyword>
<evidence type="ECO:0000256" key="4">
    <source>
        <dbReference type="ARBA" id="ARBA00022989"/>
    </source>
</evidence>
<dbReference type="GeneID" id="17271904"/>
<dbReference type="EnsemblProtists" id="EOD34072">
    <property type="protein sequence ID" value="EOD34072"/>
    <property type="gene ID" value="EMIHUDRAFT_111438"/>
</dbReference>
<comment type="similarity">
    <text evidence="7">Belongs to the DHHC palmitoyltransferase family.</text>
</comment>
<dbReference type="EC" id="2.3.1.225" evidence="7"/>
<dbReference type="PANTHER" id="PTHR22883">
    <property type="entry name" value="ZINC FINGER DHHC DOMAIN CONTAINING PROTEIN"/>
    <property type="match status" value="1"/>
</dbReference>
<comment type="subcellular location">
    <subcellularLocation>
        <location evidence="1">Membrane</location>
        <topology evidence="1">Multi-pass membrane protein</topology>
    </subcellularLocation>
</comment>
<dbReference type="GeneID" id="17279343"/>
<reference evidence="10" key="2">
    <citation type="submission" date="2024-10" db="UniProtKB">
        <authorList>
            <consortium name="EnsemblProtists"/>
        </authorList>
    </citation>
    <scope>IDENTIFICATION</scope>
</reference>
<evidence type="ECO:0000313" key="11">
    <source>
        <dbReference type="Proteomes" id="UP000013827"/>
    </source>
</evidence>
<dbReference type="RefSeq" id="XP_005786501.1">
    <property type="nucleotide sequence ID" value="XM_005786444.1"/>
</dbReference>
<dbReference type="AlphaFoldDB" id="A0A0D3KE87"/>
<keyword evidence="6 7" id="KW-0012">Acyltransferase</keyword>
<dbReference type="eggNOG" id="KOG0509">
    <property type="taxonomic scope" value="Eukaryota"/>
</dbReference>
<dbReference type="KEGG" id="ehx:EMIHUDRAFT_100442"/>
<dbReference type="PaxDb" id="2903-EOD26359"/>
<dbReference type="InterPro" id="IPR039859">
    <property type="entry name" value="PFA4/ZDH16/20/ERF2-like"/>
</dbReference>
<name>A0A0D3KE87_EMIH1</name>
<comment type="catalytic activity">
    <reaction evidence="7">
        <text>L-cysteinyl-[protein] + hexadecanoyl-CoA = S-hexadecanoyl-L-cysteinyl-[protein] + CoA</text>
        <dbReference type="Rhea" id="RHEA:36683"/>
        <dbReference type="Rhea" id="RHEA-COMP:10131"/>
        <dbReference type="Rhea" id="RHEA-COMP:11032"/>
        <dbReference type="ChEBI" id="CHEBI:29950"/>
        <dbReference type="ChEBI" id="CHEBI:57287"/>
        <dbReference type="ChEBI" id="CHEBI:57379"/>
        <dbReference type="ChEBI" id="CHEBI:74151"/>
        <dbReference type="EC" id="2.3.1.225"/>
    </reaction>
</comment>
<dbReference type="Proteomes" id="UP000013827">
    <property type="component" value="Unassembled WGS sequence"/>
</dbReference>
<feature type="transmembrane region" description="Helical" evidence="7">
    <location>
        <begin position="36"/>
        <end position="54"/>
    </location>
</feature>
<dbReference type="GO" id="GO:0005783">
    <property type="term" value="C:endoplasmic reticulum"/>
    <property type="evidence" value="ECO:0007669"/>
    <property type="project" value="TreeGrafter"/>
</dbReference>
<dbReference type="RefSeq" id="XP_005778788.1">
    <property type="nucleotide sequence ID" value="XM_005778731.1"/>
</dbReference>
<dbReference type="PROSITE" id="PS50216">
    <property type="entry name" value="DHHC"/>
    <property type="match status" value="1"/>
</dbReference>
<keyword evidence="11" id="KW-1185">Reference proteome</keyword>
<feature type="chain" id="PRO_5044053654" description="Palmitoyltransferase" evidence="8">
    <location>
        <begin position="27"/>
        <end position="208"/>
    </location>
</feature>
<evidence type="ECO:0000256" key="1">
    <source>
        <dbReference type="ARBA" id="ARBA00004141"/>
    </source>
</evidence>
<reference evidence="11" key="1">
    <citation type="journal article" date="2013" name="Nature">
        <title>Pan genome of the phytoplankton Emiliania underpins its global distribution.</title>
        <authorList>
            <person name="Read B.A."/>
            <person name="Kegel J."/>
            <person name="Klute M.J."/>
            <person name="Kuo A."/>
            <person name="Lefebvre S.C."/>
            <person name="Maumus F."/>
            <person name="Mayer C."/>
            <person name="Miller J."/>
            <person name="Monier A."/>
            <person name="Salamov A."/>
            <person name="Young J."/>
            <person name="Aguilar M."/>
            <person name="Claverie J.M."/>
            <person name="Frickenhaus S."/>
            <person name="Gonzalez K."/>
            <person name="Herman E.K."/>
            <person name="Lin Y.C."/>
            <person name="Napier J."/>
            <person name="Ogata H."/>
            <person name="Sarno A.F."/>
            <person name="Shmutz J."/>
            <person name="Schroeder D."/>
            <person name="de Vargas C."/>
            <person name="Verret F."/>
            <person name="von Dassow P."/>
            <person name="Valentin K."/>
            <person name="Van de Peer Y."/>
            <person name="Wheeler G."/>
            <person name="Dacks J.B."/>
            <person name="Delwiche C.F."/>
            <person name="Dyhrman S.T."/>
            <person name="Glockner G."/>
            <person name="John U."/>
            <person name="Richards T."/>
            <person name="Worden A.Z."/>
            <person name="Zhang X."/>
            <person name="Grigoriev I.V."/>
            <person name="Allen A.E."/>
            <person name="Bidle K."/>
            <person name="Borodovsky M."/>
            <person name="Bowler C."/>
            <person name="Brownlee C."/>
            <person name="Cock J.M."/>
            <person name="Elias M."/>
            <person name="Gladyshev V.N."/>
            <person name="Groth M."/>
            <person name="Guda C."/>
            <person name="Hadaegh A."/>
            <person name="Iglesias-Rodriguez M.D."/>
            <person name="Jenkins J."/>
            <person name="Jones B.M."/>
            <person name="Lawson T."/>
            <person name="Leese F."/>
            <person name="Lindquist E."/>
            <person name="Lobanov A."/>
            <person name="Lomsadze A."/>
            <person name="Malik S.B."/>
            <person name="Marsh M.E."/>
            <person name="Mackinder L."/>
            <person name="Mock T."/>
            <person name="Mueller-Roeber B."/>
            <person name="Pagarete A."/>
            <person name="Parker M."/>
            <person name="Probert I."/>
            <person name="Quesneville H."/>
            <person name="Raines C."/>
            <person name="Rensing S.A."/>
            <person name="Riano-Pachon D.M."/>
            <person name="Richier S."/>
            <person name="Rokitta S."/>
            <person name="Shiraiwa Y."/>
            <person name="Soanes D.M."/>
            <person name="van der Giezen M."/>
            <person name="Wahlund T.M."/>
            <person name="Williams B."/>
            <person name="Wilson W."/>
            <person name="Wolfe G."/>
            <person name="Wurch L.L."/>
        </authorList>
    </citation>
    <scope>NUCLEOTIDE SEQUENCE</scope>
</reference>
<keyword evidence="5 7" id="KW-0472">Membrane</keyword>
<evidence type="ECO:0000256" key="5">
    <source>
        <dbReference type="ARBA" id="ARBA00023136"/>
    </source>
</evidence>
<feature type="domain" description="Palmitoyltransferase DHHC" evidence="9">
    <location>
        <begin position="94"/>
        <end position="198"/>
    </location>
</feature>